<dbReference type="AlphaFoldDB" id="A4JTE2"/>
<proteinExistence type="predicted"/>
<dbReference type="KEGG" id="bvi:Bcep1808_6655"/>
<gene>
    <name evidence="1" type="ordered locus">Bcep1808_6655</name>
</gene>
<name>A4JTE2_BURVG</name>
<evidence type="ECO:0000313" key="1">
    <source>
        <dbReference type="EMBL" id="ABO59545.1"/>
    </source>
</evidence>
<dbReference type="EMBL" id="CP000617">
    <property type="protein sequence ID" value="ABO59545.1"/>
    <property type="molecule type" value="Genomic_DNA"/>
</dbReference>
<keyword evidence="1" id="KW-0614">Plasmid</keyword>
<organism evidence="1 2">
    <name type="scientific">Burkholderia vietnamiensis (strain G4 / LMG 22486)</name>
    <name type="common">Burkholderia cepacia (strain R1808)</name>
    <dbReference type="NCBI Taxonomy" id="269482"/>
    <lineage>
        <taxon>Bacteria</taxon>
        <taxon>Pseudomonadati</taxon>
        <taxon>Pseudomonadota</taxon>
        <taxon>Betaproteobacteria</taxon>
        <taxon>Burkholderiales</taxon>
        <taxon>Burkholderiaceae</taxon>
        <taxon>Burkholderia</taxon>
        <taxon>Burkholderia cepacia complex</taxon>
    </lineage>
</organism>
<sequence>MYNTISIRNERHQTTFAMFRLPTRVSAPAGFVDPRFLGVVGPQLLEIGDSAYALTRFELGALHRLFVITELADNGGQPLSFAAEQVATEVLRRYGTDLEPCNAVFVEHYDPGVSFRSAATACCERFLEWNVTWRNRRAVFIVCGPSATPLNSGDGACDMWWERGSA</sequence>
<dbReference type="Proteomes" id="UP000002287">
    <property type="component" value="Plasmid pBVIE01"/>
</dbReference>
<dbReference type="HOGENOM" id="CLU_1823113_0_0_4"/>
<geneLocation type="plasmid" evidence="1 2">
    <name>pBVIE01</name>
</geneLocation>
<reference evidence="1 2" key="1">
    <citation type="submission" date="2007-03" db="EMBL/GenBank/DDBJ databases">
        <title>Complete sequence of plasmid pBVIE01 of Burkholderia vietnamiensis G4.</title>
        <authorList>
            <consortium name="US DOE Joint Genome Institute"/>
            <person name="Copeland A."/>
            <person name="Lucas S."/>
            <person name="Lapidus A."/>
            <person name="Barry K."/>
            <person name="Detter J.C."/>
            <person name="Glavina del Rio T."/>
            <person name="Hammon N."/>
            <person name="Israni S."/>
            <person name="Dalin E."/>
            <person name="Tice H."/>
            <person name="Pitluck S."/>
            <person name="Chain P."/>
            <person name="Malfatti S."/>
            <person name="Shin M."/>
            <person name="Vergez L."/>
            <person name="Schmutz J."/>
            <person name="Larimer F."/>
            <person name="Land M."/>
            <person name="Hauser L."/>
            <person name="Kyrpides N."/>
            <person name="Tiedje J."/>
            <person name="Richardson P."/>
        </authorList>
    </citation>
    <scope>NUCLEOTIDE SEQUENCE [LARGE SCALE GENOMIC DNA]</scope>
    <source>
        <strain evidence="2">G4 / LMG 22486</strain>
        <plasmid evidence="1 2">pBVIE01</plasmid>
    </source>
</reference>
<protein>
    <submittedName>
        <fullName evidence="1">Uncharacterized protein</fullName>
    </submittedName>
</protein>
<accession>A4JTE2</accession>
<evidence type="ECO:0000313" key="2">
    <source>
        <dbReference type="Proteomes" id="UP000002287"/>
    </source>
</evidence>